<organism evidence="4 5">
    <name type="scientific">Rhizoctonia solani</name>
    <dbReference type="NCBI Taxonomy" id="456999"/>
    <lineage>
        <taxon>Eukaryota</taxon>
        <taxon>Fungi</taxon>
        <taxon>Dikarya</taxon>
        <taxon>Basidiomycota</taxon>
        <taxon>Agaricomycotina</taxon>
        <taxon>Agaricomycetes</taxon>
        <taxon>Cantharellales</taxon>
        <taxon>Ceratobasidiaceae</taxon>
        <taxon>Rhizoctonia</taxon>
    </lineage>
</organism>
<evidence type="ECO:0000259" key="3">
    <source>
        <dbReference type="PROSITE" id="PS50837"/>
    </source>
</evidence>
<accession>A0A8H3B6D0</accession>
<dbReference type="InterPro" id="IPR007111">
    <property type="entry name" value="NACHT_NTPase"/>
</dbReference>
<name>A0A8H3B6D0_9AGAM</name>
<evidence type="ECO:0000256" key="2">
    <source>
        <dbReference type="SAM" id="MobiDB-lite"/>
    </source>
</evidence>
<dbReference type="Gene3D" id="3.40.50.300">
    <property type="entry name" value="P-loop containing nucleotide triphosphate hydrolases"/>
    <property type="match status" value="1"/>
</dbReference>
<dbReference type="AlphaFoldDB" id="A0A8H3B6D0"/>
<sequence length="819" mass="91005">MPFMVTLRETIGRLEDKWKKRLHLGSEDDSRSVAALGSSPSSARPPDTAAAVPNFSAPTQGSSHSSDPECEIKVACPPEKSSSVWVAIKILLATLESSADAFGPLKSAIAGLKGCADIYVSACKEHKDYNDLGVRLEGVLKDLAEHIKQPMGLAVTNSVKRIYKDIAEEAQKVAEKQARTTTRRLVDAIEVSDAILECYRRIDGHLQRLTLNASMSTLKAVNEQTMESRLTRMSPGMSAVYNSAESQDVKRGSCAPGTRKSQIELLLKWAHRPEIGRTCWMNGMAGTGKTTIAYSVCHGLEANCQLGASFFCSRNIPECRQVKYIIPSIAYQLARFSAPFRLALDKALEADPDAHTRTLKSQYEKLIVEPLSQVKRCLPTHFIVVIDALDECENEDSVGQILDLLLSTEYELPVRYLVSSRPEKEIVRRMKNRGDREEDVRLVLHDLDSDFVRADIEAYMRHELQQVPLTKAQWAAVIDSCGVLFIHASTTCRYIKQAHETKTLDEAMDVIMRPIAGTMEREDENAIDDLYATILGAAFTKSGLTKANTLRMRSVLETVICAMEPLTLEGIAGLTGLGSGEQVDALLMPLRSVLNVKQTTGLVTTLHASFPDFMLSPQRSGTYYSRPRIRHATMAEACLRAIDTTEAKFNICALPSSYLADNEVDNLDSQVSKLISPGLVYACRYWSAHLKIGEHRVELINIVSSFFSSRLLLWMEILNLTKYMRYSTAVIQDAEKWCNEKNVPEDLARLAHDAAQFVSVYANHPVSQSTPHIYASMLPFWPRSRPISAAYMPRTSGLVKPTGTAIDRRRLALIATWKV</sequence>
<reference evidence="4" key="1">
    <citation type="submission" date="2021-01" db="EMBL/GenBank/DDBJ databases">
        <authorList>
            <person name="Kaushik A."/>
        </authorList>
    </citation>
    <scope>NUCLEOTIDE SEQUENCE</scope>
    <source>
        <strain evidence="4">AG1-1C</strain>
    </source>
</reference>
<feature type="region of interest" description="Disordered" evidence="2">
    <location>
        <begin position="26"/>
        <end position="70"/>
    </location>
</feature>
<feature type="domain" description="NACHT" evidence="3">
    <location>
        <begin position="277"/>
        <end position="422"/>
    </location>
</feature>
<dbReference type="InterPro" id="IPR056884">
    <property type="entry name" value="NPHP3-like_N"/>
</dbReference>
<dbReference type="PROSITE" id="PS50837">
    <property type="entry name" value="NACHT"/>
    <property type="match status" value="1"/>
</dbReference>
<protein>
    <recommendedName>
        <fullName evidence="3">NACHT domain-containing protein</fullName>
    </recommendedName>
</protein>
<feature type="non-terminal residue" evidence="4">
    <location>
        <position position="1"/>
    </location>
</feature>
<proteinExistence type="predicted"/>
<dbReference type="PANTHER" id="PTHR10039:SF14">
    <property type="entry name" value="NACHT DOMAIN-CONTAINING PROTEIN"/>
    <property type="match status" value="1"/>
</dbReference>
<evidence type="ECO:0000313" key="5">
    <source>
        <dbReference type="Proteomes" id="UP000663846"/>
    </source>
</evidence>
<evidence type="ECO:0000256" key="1">
    <source>
        <dbReference type="ARBA" id="ARBA00022737"/>
    </source>
</evidence>
<keyword evidence="1" id="KW-0677">Repeat</keyword>
<evidence type="ECO:0000313" key="4">
    <source>
        <dbReference type="EMBL" id="CAE6449173.1"/>
    </source>
</evidence>
<dbReference type="Proteomes" id="UP000663846">
    <property type="component" value="Unassembled WGS sequence"/>
</dbReference>
<gene>
    <name evidence="4" type="ORF">RDB_LOCUS143067</name>
</gene>
<dbReference type="EMBL" id="CAJMWS010000520">
    <property type="protein sequence ID" value="CAE6449173.1"/>
    <property type="molecule type" value="Genomic_DNA"/>
</dbReference>
<dbReference type="InterPro" id="IPR027417">
    <property type="entry name" value="P-loop_NTPase"/>
</dbReference>
<feature type="compositionally biased region" description="Polar residues" evidence="2">
    <location>
        <begin position="56"/>
        <end position="65"/>
    </location>
</feature>
<dbReference type="SUPFAM" id="SSF52540">
    <property type="entry name" value="P-loop containing nucleoside triphosphate hydrolases"/>
    <property type="match status" value="1"/>
</dbReference>
<dbReference type="PANTHER" id="PTHR10039">
    <property type="entry name" value="AMELOGENIN"/>
    <property type="match status" value="1"/>
</dbReference>
<dbReference type="Pfam" id="PF24883">
    <property type="entry name" value="NPHP3_N"/>
    <property type="match status" value="1"/>
</dbReference>
<comment type="caution">
    <text evidence="4">The sequence shown here is derived from an EMBL/GenBank/DDBJ whole genome shotgun (WGS) entry which is preliminary data.</text>
</comment>